<feature type="region of interest" description="Disordered" evidence="1">
    <location>
        <begin position="263"/>
        <end position="287"/>
    </location>
</feature>
<organism evidence="2 3">
    <name type="scientific">Panagrellus redivivus</name>
    <name type="common">Microworm</name>
    <dbReference type="NCBI Taxonomy" id="6233"/>
    <lineage>
        <taxon>Eukaryota</taxon>
        <taxon>Metazoa</taxon>
        <taxon>Ecdysozoa</taxon>
        <taxon>Nematoda</taxon>
        <taxon>Chromadorea</taxon>
        <taxon>Rhabditida</taxon>
        <taxon>Tylenchina</taxon>
        <taxon>Panagrolaimomorpha</taxon>
        <taxon>Panagrolaimoidea</taxon>
        <taxon>Panagrolaimidae</taxon>
        <taxon>Panagrellus</taxon>
    </lineage>
</organism>
<sequence length="569" mass="62867">MIPNDPQLDHFYVFRVFSSLSLDPLFYRTGSEDFSLWHQASIDAVFDVLHRVCLNPAFFPQPYHLKSTFFTCFTLCHHFTRFFDPLFPLCPYPLQAAITMNVVRRWTPSFLTGLLLTILVVQSSITVSHAVPIGMGDVYDTEFGEMMQQMQTKRALVEQVEAEGYIPIDRNSRDTYDYGIVKEEDSIETGPTSGRKREVEGPYRHVGIGLAQAEELFNEGAESDDSTADTTTTAPGVHEGDGDTVPKAGARQVREGLPEDIVKGPEDLAFNNPVIDTDVDDEEPTTSASRVVRADALVAFDPHGTERLFAKTQDADTTTDSTTTTTTEAGVQEVDGDTAEEAKAAAVEESGQRQPRKINVYTEKPVRVYRESEPVSEAHPNDEATTEYPVRDETVTPYTGATITVPGRNPAVLPNCHGVGCDGYIRINESTQRQPRTINMDDAEKPGREDRGLQPVSDTEFGSFGLVTPVTPVNDTDEVATPVRAIRNPVNIDGDKPKEYPDDKAAQGCNCDHDPKPTTTTTTEAPVTVEPTPAFADEDIIDEEDSSEEPVNVPTVRAKRSWYYFPSRG</sequence>
<feature type="compositionally biased region" description="Low complexity" evidence="1">
    <location>
        <begin position="517"/>
        <end position="532"/>
    </location>
</feature>
<feature type="compositionally biased region" description="Basic and acidic residues" evidence="1">
    <location>
        <begin position="442"/>
        <end position="452"/>
    </location>
</feature>
<accession>A0A7E4V407</accession>
<evidence type="ECO:0000256" key="1">
    <source>
        <dbReference type="SAM" id="MobiDB-lite"/>
    </source>
</evidence>
<keyword evidence="2" id="KW-1185">Reference proteome</keyword>
<dbReference type="WBParaSite" id="Pan_g16229.t1">
    <property type="protein sequence ID" value="Pan_g16229.t1"/>
    <property type="gene ID" value="Pan_g16229"/>
</dbReference>
<evidence type="ECO:0000313" key="2">
    <source>
        <dbReference type="Proteomes" id="UP000492821"/>
    </source>
</evidence>
<feature type="region of interest" description="Disordered" evidence="1">
    <location>
        <begin position="489"/>
        <end position="532"/>
    </location>
</feature>
<protein>
    <submittedName>
        <fullName evidence="3">Kazal-like domain-containing protein</fullName>
    </submittedName>
</protein>
<reference evidence="2" key="1">
    <citation type="journal article" date="2013" name="Genetics">
        <title>The draft genome and transcriptome of Panagrellus redivivus are shaped by the harsh demands of a free-living lifestyle.</title>
        <authorList>
            <person name="Srinivasan J."/>
            <person name="Dillman A.R."/>
            <person name="Macchietto M.G."/>
            <person name="Heikkinen L."/>
            <person name="Lakso M."/>
            <person name="Fracchia K.M."/>
            <person name="Antoshechkin I."/>
            <person name="Mortazavi A."/>
            <person name="Wong G."/>
            <person name="Sternberg P.W."/>
        </authorList>
    </citation>
    <scope>NUCLEOTIDE SEQUENCE [LARGE SCALE GENOMIC DNA]</scope>
    <source>
        <strain evidence="2">MT8872</strain>
    </source>
</reference>
<feature type="compositionally biased region" description="Basic and acidic residues" evidence="1">
    <location>
        <begin position="493"/>
        <end position="516"/>
    </location>
</feature>
<reference evidence="3" key="2">
    <citation type="submission" date="2020-10" db="UniProtKB">
        <authorList>
            <consortium name="WormBaseParasite"/>
        </authorList>
    </citation>
    <scope>IDENTIFICATION</scope>
</reference>
<evidence type="ECO:0000313" key="3">
    <source>
        <dbReference type="WBParaSite" id="Pan_g16229.t1"/>
    </source>
</evidence>
<feature type="region of interest" description="Disordered" evidence="1">
    <location>
        <begin position="439"/>
        <end position="458"/>
    </location>
</feature>
<dbReference type="AlphaFoldDB" id="A0A7E4V407"/>
<feature type="region of interest" description="Disordered" evidence="1">
    <location>
        <begin position="219"/>
        <end position="247"/>
    </location>
</feature>
<proteinExistence type="predicted"/>
<dbReference type="Proteomes" id="UP000492821">
    <property type="component" value="Unassembled WGS sequence"/>
</dbReference>
<name>A0A7E4V407_PANRE</name>